<dbReference type="Gene3D" id="3.40.50.720">
    <property type="entry name" value="NAD(P)-binding Rossmann-like Domain"/>
    <property type="match status" value="1"/>
</dbReference>
<dbReference type="InterPro" id="IPR001509">
    <property type="entry name" value="Epimerase_deHydtase"/>
</dbReference>
<feature type="non-terminal residue" evidence="4">
    <location>
        <position position="1"/>
    </location>
</feature>
<comment type="similarity">
    <text evidence="2">Belongs to the NAD(P)-dependent epimerase/dehydratase family. Dihydroflavonol-4-reductase subfamily.</text>
</comment>
<comment type="caution">
    <text evidence="4">The sequence shown here is derived from an EMBL/GenBank/DDBJ whole genome shotgun (WGS) entry which is preliminary data.</text>
</comment>
<proteinExistence type="inferred from homology"/>
<keyword evidence="1" id="KW-0560">Oxidoreductase</keyword>
<dbReference type="GO" id="GO:0016616">
    <property type="term" value="F:oxidoreductase activity, acting on the CH-OH group of donors, NAD or NADP as acceptor"/>
    <property type="evidence" value="ECO:0007669"/>
    <property type="project" value="TreeGrafter"/>
</dbReference>
<dbReference type="PANTHER" id="PTHR10366">
    <property type="entry name" value="NAD DEPENDENT EPIMERASE/DEHYDRATASE"/>
    <property type="match status" value="1"/>
</dbReference>
<dbReference type="OrthoDB" id="2735536at2759"/>
<dbReference type="InterPro" id="IPR036291">
    <property type="entry name" value="NAD(P)-bd_dom_sf"/>
</dbReference>
<dbReference type="InterPro" id="IPR050425">
    <property type="entry name" value="NAD(P)_dehydrat-like"/>
</dbReference>
<dbReference type="OMA" id="TAFIWQI"/>
<evidence type="ECO:0000259" key="3">
    <source>
        <dbReference type="Pfam" id="PF01370"/>
    </source>
</evidence>
<dbReference type="SUPFAM" id="SSF51735">
    <property type="entry name" value="NAD(P)-binding Rossmann-fold domains"/>
    <property type="match status" value="1"/>
</dbReference>
<dbReference type="Proteomes" id="UP000258309">
    <property type="component" value="Unassembled WGS sequence"/>
</dbReference>
<feature type="non-terminal residue" evidence="4">
    <location>
        <position position="365"/>
    </location>
</feature>
<evidence type="ECO:0000313" key="4">
    <source>
        <dbReference type="EMBL" id="RFU30552.1"/>
    </source>
</evidence>
<accession>A0A3E2HBM8</accession>
<dbReference type="EMBL" id="NCSJ02000097">
    <property type="protein sequence ID" value="RFU30552.1"/>
    <property type="molecule type" value="Genomic_DNA"/>
</dbReference>
<protein>
    <recommendedName>
        <fullName evidence="3">NAD-dependent epimerase/dehydratase domain-containing protein</fullName>
    </recommendedName>
</protein>
<organism evidence="4 5">
    <name type="scientific">Scytalidium lignicola</name>
    <name type="common">Hyphomycete</name>
    <dbReference type="NCBI Taxonomy" id="5539"/>
    <lineage>
        <taxon>Eukaryota</taxon>
        <taxon>Fungi</taxon>
        <taxon>Dikarya</taxon>
        <taxon>Ascomycota</taxon>
        <taxon>Pezizomycotina</taxon>
        <taxon>Leotiomycetes</taxon>
        <taxon>Leotiomycetes incertae sedis</taxon>
        <taxon>Scytalidium</taxon>
    </lineage>
</organism>
<dbReference type="STRING" id="5539.A0A3E2HBM8"/>
<gene>
    <name evidence="4" type="ORF">B7463_g5794</name>
</gene>
<dbReference type="Pfam" id="PF01370">
    <property type="entry name" value="Epimerase"/>
    <property type="match status" value="1"/>
</dbReference>
<dbReference type="AlphaFoldDB" id="A0A3E2HBM8"/>
<evidence type="ECO:0000256" key="2">
    <source>
        <dbReference type="ARBA" id="ARBA00023445"/>
    </source>
</evidence>
<reference evidence="4 5" key="1">
    <citation type="submission" date="2018-05" db="EMBL/GenBank/DDBJ databases">
        <title>Draft genome sequence of Scytalidium lignicola DSM 105466, a ubiquitous saprotrophic fungus.</title>
        <authorList>
            <person name="Buettner E."/>
            <person name="Gebauer A.M."/>
            <person name="Hofrichter M."/>
            <person name="Liers C."/>
            <person name="Kellner H."/>
        </authorList>
    </citation>
    <scope>NUCLEOTIDE SEQUENCE [LARGE SCALE GENOMIC DNA]</scope>
    <source>
        <strain evidence="4 5">DSM 105466</strain>
    </source>
</reference>
<evidence type="ECO:0000256" key="1">
    <source>
        <dbReference type="ARBA" id="ARBA00023002"/>
    </source>
</evidence>
<keyword evidence="5" id="KW-1185">Reference proteome</keyword>
<dbReference type="PANTHER" id="PTHR10366:SF564">
    <property type="entry name" value="STEROL-4-ALPHA-CARBOXYLATE 3-DEHYDROGENASE, DECARBOXYLATING"/>
    <property type="match status" value="1"/>
</dbReference>
<feature type="domain" description="NAD-dependent epimerase/dehydratase" evidence="3">
    <location>
        <begin position="11"/>
        <end position="272"/>
    </location>
</feature>
<evidence type="ECO:0000313" key="5">
    <source>
        <dbReference type="Proteomes" id="UP000258309"/>
    </source>
</evidence>
<sequence>MSVPASNGKTVLITGINGYIASVLGQLLLTKGYHLRGTTRRAASAEPLLSGPYAAYRDRVKIYEVPDMTVDGAFDEASKGVHGIFHTASPISFSLDSYEMMIIPAVKGTETILNSALKAGPQLSSVVVTSSVAAVTNYPTPIPDYVFNESNFASIALETAERDRAEGKKTPSGLLYTASKTAAEKALWKFKDEHKPPFAITAINPAVVTGPPVFLPSNPSGLNETLRPVYAVFSGTTSTIPHNIGSGGYVDVRDVAKAHVWAFEHSDVANGERFITCQGFGPGQAIADVLREKYEGTKIGEKITKGEPGKGYEGYNKDTGKVDYVRWVKGAVQVDGGKTERTMGIKYIDFPQSIVDTAKVLEALL</sequence>
<name>A0A3E2HBM8_SCYLI</name>